<evidence type="ECO:0000313" key="3">
    <source>
        <dbReference type="Proteomes" id="UP000799324"/>
    </source>
</evidence>
<name>A0A6A6T9R7_9PLEO</name>
<feature type="region of interest" description="Disordered" evidence="1">
    <location>
        <begin position="1"/>
        <end position="25"/>
    </location>
</feature>
<organism evidence="2 3">
    <name type="scientific">Lophiostoma macrostomum CBS 122681</name>
    <dbReference type="NCBI Taxonomy" id="1314788"/>
    <lineage>
        <taxon>Eukaryota</taxon>
        <taxon>Fungi</taxon>
        <taxon>Dikarya</taxon>
        <taxon>Ascomycota</taxon>
        <taxon>Pezizomycotina</taxon>
        <taxon>Dothideomycetes</taxon>
        <taxon>Pleosporomycetidae</taxon>
        <taxon>Pleosporales</taxon>
        <taxon>Lophiostomataceae</taxon>
        <taxon>Lophiostoma</taxon>
    </lineage>
</organism>
<sequence>MSKVITSITPTIPTHQGPRTLPSGIENSKCVSTQLIPGGTARLRHFNDHEPAKTPYGSSTRISIVAIKPLPSARSTTLLDFQTLSFPRHDNTLPVP</sequence>
<accession>A0A6A6T9R7</accession>
<evidence type="ECO:0000256" key="1">
    <source>
        <dbReference type="SAM" id="MobiDB-lite"/>
    </source>
</evidence>
<evidence type="ECO:0000313" key="2">
    <source>
        <dbReference type="EMBL" id="KAF2656715.1"/>
    </source>
</evidence>
<dbReference type="EMBL" id="MU004333">
    <property type="protein sequence ID" value="KAF2656715.1"/>
    <property type="molecule type" value="Genomic_DNA"/>
</dbReference>
<dbReference type="Proteomes" id="UP000799324">
    <property type="component" value="Unassembled WGS sequence"/>
</dbReference>
<protein>
    <submittedName>
        <fullName evidence="2">Uncharacterized protein</fullName>
    </submittedName>
</protein>
<proteinExistence type="predicted"/>
<reference evidence="2" key="1">
    <citation type="journal article" date="2020" name="Stud. Mycol.">
        <title>101 Dothideomycetes genomes: a test case for predicting lifestyles and emergence of pathogens.</title>
        <authorList>
            <person name="Haridas S."/>
            <person name="Albert R."/>
            <person name="Binder M."/>
            <person name="Bloem J."/>
            <person name="Labutti K."/>
            <person name="Salamov A."/>
            <person name="Andreopoulos B."/>
            <person name="Baker S."/>
            <person name="Barry K."/>
            <person name="Bills G."/>
            <person name="Bluhm B."/>
            <person name="Cannon C."/>
            <person name="Castanera R."/>
            <person name="Culley D."/>
            <person name="Daum C."/>
            <person name="Ezra D."/>
            <person name="Gonzalez J."/>
            <person name="Henrissat B."/>
            <person name="Kuo A."/>
            <person name="Liang C."/>
            <person name="Lipzen A."/>
            <person name="Lutzoni F."/>
            <person name="Magnuson J."/>
            <person name="Mondo S."/>
            <person name="Nolan M."/>
            <person name="Ohm R."/>
            <person name="Pangilinan J."/>
            <person name="Park H.-J."/>
            <person name="Ramirez L."/>
            <person name="Alfaro M."/>
            <person name="Sun H."/>
            <person name="Tritt A."/>
            <person name="Yoshinaga Y."/>
            <person name="Zwiers L.-H."/>
            <person name="Turgeon B."/>
            <person name="Goodwin S."/>
            <person name="Spatafora J."/>
            <person name="Crous P."/>
            <person name="Grigoriev I."/>
        </authorList>
    </citation>
    <scope>NUCLEOTIDE SEQUENCE</scope>
    <source>
        <strain evidence="2">CBS 122681</strain>
    </source>
</reference>
<keyword evidence="3" id="KW-1185">Reference proteome</keyword>
<feature type="compositionally biased region" description="Polar residues" evidence="1">
    <location>
        <begin position="1"/>
        <end position="14"/>
    </location>
</feature>
<gene>
    <name evidence="2" type="ORF">K491DRAFT_367826</name>
</gene>
<dbReference type="AlphaFoldDB" id="A0A6A6T9R7"/>